<dbReference type="EMBL" id="GG745347">
    <property type="protein sequence ID" value="KNE65267.1"/>
    <property type="molecule type" value="Genomic_DNA"/>
</dbReference>
<accession>A0A0L0SRX2</accession>
<dbReference type="PANTHER" id="PTHR31836">
    <property type="match status" value="1"/>
</dbReference>
<evidence type="ECO:0000313" key="4">
    <source>
        <dbReference type="EMBL" id="KNE65267.1"/>
    </source>
</evidence>
<feature type="compositionally biased region" description="Low complexity" evidence="2">
    <location>
        <begin position="235"/>
        <end position="247"/>
    </location>
</feature>
<evidence type="ECO:0000256" key="2">
    <source>
        <dbReference type="SAM" id="MobiDB-lite"/>
    </source>
</evidence>
<keyword evidence="1 3" id="KW-0732">Signal</keyword>
<feature type="signal peptide" evidence="3">
    <location>
        <begin position="1"/>
        <end position="25"/>
    </location>
</feature>
<evidence type="ECO:0000256" key="3">
    <source>
        <dbReference type="SAM" id="SignalP"/>
    </source>
</evidence>
<evidence type="ECO:0000313" key="5">
    <source>
        <dbReference type="Proteomes" id="UP000054350"/>
    </source>
</evidence>
<dbReference type="PANTHER" id="PTHR31836:SF21">
    <property type="entry name" value="EXPANSIN-LIKE PROTEIN 7"/>
    <property type="match status" value="1"/>
</dbReference>
<dbReference type="OrthoDB" id="406505at2759"/>
<reference evidence="4 5" key="1">
    <citation type="submission" date="2009-11" db="EMBL/GenBank/DDBJ databases">
        <title>Annotation of Allomyces macrogynus ATCC 38327.</title>
        <authorList>
            <consortium name="The Broad Institute Genome Sequencing Platform"/>
            <person name="Russ C."/>
            <person name="Cuomo C."/>
            <person name="Burger G."/>
            <person name="Gray M.W."/>
            <person name="Holland P.W.H."/>
            <person name="King N."/>
            <person name="Lang F.B.F."/>
            <person name="Roger A.J."/>
            <person name="Ruiz-Trillo I."/>
            <person name="Young S.K."/>
            <person name="Zeng Q."/>
            <person name="Gargeya S."/>
            <person name="Fitzgerald M."/>
            <person name="Haas B."/>
            <person name="Abouelleil A."/>
            <person name="Alvarado L."/>
            <person name="Arachchi H.M."/>
            <person name="Berlin A."/>
            <person name="Chapman S.B."/>
            <person name="Gearin G."/>
            <person name="Goldberg J."/>
            <person name="Griggs A."/>
            <person name="Gujja S."/>
            <person name="Hansen M."/>
            <person name="Heiman D."/>
            <person name="Howarth C."/>
            <person name="Larimer J."/>
            <person name="Lui A."/>
            <person name="MacDonald P.J.P."/>
            <person name="McCowen C."/>
            <person name="Montmayeur A."/>
            <person name="Murphy C."/>
            <person name="Neiman D."/>
            <person name="Pearson M."/>
            <person name="Priest M."/>
            <person name="Roberts A."/>
            <person name="Saif S."/>
            <person name="Shea T."/>
            <person name="Sisk P."/>
            <person name="Stolte C."/>
            <person name="Sykes S."/>
            <person name="Wortman J."/>
            <person name="Nusbaum C."/>
            <person name="Birren B."/>
        </authorList>
    </citation>
    <scope>NUCLEOTIDE SEQUENCE [LARGE SCALE GENOMIC DNA]</scope>
    <source>
        <strain evidence="4 5">ATCC 38327</strain>
    </source>
</reference>
<dbReference type="Gene3D" id="2.60.40.760">
    <property type="entry name" value="Expansin, cellulose-binding-like domain"/>
    <property type="match status" value="1"/>
</dbReference>
<organism evidence="4 5">
    <name type="scientific">Allomyces macrogynus (strain ATCC 38327)</name>
    <name type="common">Allomyces javanicus var. macrogynus</name>
    <dbReference type="NCBI Taxonomy" id="578462"/>
    <lineage>
        <taxon>Eukaryota</taxon>
        <taxon>Fungi</taxon>
        <taxon>Fungi incertae sedis</taxon>
        <taxon>Blastocladiomycota</taxon>
        <taxon>Blastocladiomycetes</taxon>
        <taxon>Blastocladiales</taxon>
        <taxon>Blastocladiaceae</taxon>
        <taxon>Allomyces</taxon>
    </lineage>
</organism>
<dbReference type="eggNOG" id="ENOG502S9P9">
    <property type="taxonomic scope" value="Eukaryota"/>
</dbReference>
<feature type="region of interest" description="Disordered" evidence="2">
    <location>
        <begin position="232"/>
        <end position="327"/>
    </location>
</feature>
<keyword evidence="5" id="KW-1185">Reference proteome</keyword>
<feature type="compositionally biased region" description="Low complexity" evidence="2">
    <location>
        <begin position="282"/>
        <end position="292"/>
    </location>
</feature>
<dbReference type="Proteomes" id="UP000054350">
    <property type="component" value="Unassembled WGS sequence"/>
</dbReference>
<evidence type="ECO:0008006" key="6">
    <source>
        <dbReference type="Google" id="ProtNLM"/>
    </source>
</evidence>
<name>A0A0L0SRX2_ALLM3</name>
<dbReference type="InterPro" id="IPR036908">
    <property type="entry name" value="RlpA-like_sf"/>
</dbReference>
<gene>
    <name evidence="4" type="ORF">AMAG_10911</name>
</gene>
<dbReference type="OMA" id="AKMKING"/>
<protein>
    <recommendedName>
        <fullName evidence="6">Barwin domain-containing protein</fullName>
    </recommendedName>
</protein>
<sequence>MAAVRSVHALLFAVLLLLGCSAAEARPQLAKRHTSTYNYLQNGLGKMTFWTESGDSNGQCLLDPPANQMAVALATDGLDNFGKNLASMCGVCIRIHNGDKSVVAHVINKLPDADRGPGDLDVTGPVWRALTTIPPGQLFDIKWEVVDCPDVSGPLSYKWKDGSSQYWAGIEIRNHKKPVVSVTVNGIKGTRKMFNYFVSDSGFGSAGPFTVVTTFSDGTSITDYNVPLRSGAEVQGSASQGSGSSQPQPQPQPQPTAAPTAAPTGGAPQPAPTGGAPGPAPTGGAPQPAPTGGAPGPAPTGGAPQPVPTVAPTAAPTSTPTLTRLPGGVCKLRTTSTVTVTVTVQ</sequence>
<dbReference type="InterPro" id="IPR036749">
    <property type="entry name" value="Expansin_CBD_sf"/>
</dbReference>
<dbReference type="AlphaFoldDB" id="A0A0L0SRX2"/>
<feature type="compositionally biased region" description="Low complexity" evidence="2">
    <location>
        <begin position="300"/>
        <end position="323"/>
    </location>
</feature>
<dbReference type="CDD" id="cd22271">
    <property type="entry name" value="DPBB_EXP_N-like"/>
    <property type="match status" value="1"/>
</dbReference>
<dbReference type="SUPFAM" id="SSF50685">
    <property type="entry name" value="Barwin-like endoglucanases"/>
    <property type="match status" value="1"/>
</dbReference>
<dbReference type="Gene3D" id="2.40.40.10">
    <property type="entry name" value="RlpA-like domain"/>
    <property type="match status" value="1"/>
</dbReference>
<dbReference type="SUPFAM" id="SSF49590">
    <property type="entry name" value="PHL pollen allergen"/>
    <property type="match status" value="1"/>
</dbReference>
<dbReference type="STRING" id="578462.A0A0L0SRX2"/>
<dbReference type="PROSITE" id="PS51257">
    <property type="entry name" value="PROKAR_LIPOPROTEIN"/>
    <property type="match status" value="1"/>
</dbReference>
<feature type="compositionally biased region" description="Low complexity" evidence="2">
    <location>
        <begin position="257"/>
        <end position="274"/>
    </location>
</feature>
<dbReference type="InterPro" id="IPR051477">
    <property type="entry name" value="Expansin_CellWall"/>
</dbReference>
<dbReference type="VEuPathDB" id="FungiDB:AMAG_10911"/>
<evidence type="ECO:0000256" key="1">
    <source>
        <dbReference type="ARBA" id="ARBA00022729"/>
    </source>
</evidence>
<dbReference type="NCBIfam" id="NF041144">
    <property type="entry name" value="expansin_EXLX1"/>
    <property type="match status" value="1"/>
</dbReference>
<reference evidence="5" key="2">
    <citation type="submission" date="2009-11" db="EMBL/GenBank/DDBJ databases">
        <title>The Genome Sequence of Allomyces macrogynus strain ATCC 38327.</title>
        <authorList>
            <consortium name="The Broad Institute Genome Sequencing Platform"/>
            <person name="Russ C."/>
            <person name="Cuomo C."/>
            <person name="Shea T."/>
            <person name="Young S.K."/>
            <person name="Zeng Q."/>
            <person name="Koehrsen M."/>
            <person name="Haas B."/>
            <person name="Borodovsky M."/>
            <person name="Guigo R."/>
            <person name="Alvarado L."/>
            <person name="Berlin A."/>
            <person name="Borenstein D."/>
            <person name="Chen Z."/>
            <person name="Engels R."/>
            <person name="Freedman E."/>
            <person name="Gellesch M."/>
            <person name="Goldberg J."/>
            <person name="Griggs A."/>
            <person name="Gujja S."/>
            <person name="Heiman D."/>
            <person name="Hepburn T."/>
            <person name="Howarth C."/>
            <person name="Jen D."/>
            <person name="Larson L."/>
            <person name="Lewis B."/>
            <person name="Mehta T."/>
            <person name="Park D."/>
            <person name="Pearson M."/>
            <person name="Roberts A."/>
            <person name="Saif S."/>
            <person name="Shenoy N."/>
            <person name="Sisk P."/>
            <person name="Stolte C."/>
            <person name="Sykes S."/>
            <person name="Walk T."/>
            <person name="White J."/>
            <person name="Yandava C."/>
            <person name="Burger G."/>
            <person name="Gray M.W."/>
            <person name="Holland P.W.H."/>
            <person name="King N."/>
            <person name="Lang F.B.F."/>
            <person name="Roger A.J."/>
            <person name="Ruiz-Trillo I."/>
            <person name="Lander E."/>
            <person name="Nusbaum C."/>
        </authorList>
    </citation>
    <scope>NUCLEOTIDE SEQUENCE [LARGE SCALE GENOMIC DNA]</scope>
    <source>
        <strain evidence="5">ATCC 38327</strain>
    </source>
</reference>
<dbReference type="InterPro" id="IPR049818">
    <property type="entry name" value="Expansin_EXLX1-like"/>
</dbReference>
<feature type="chain" id="PRO_5005548125" description="Barwin domain-containing protein" evidence="3">
    <location>
        <begin position="26"/>
        <end position="345"/>
    </location>
</feature>
<proteinExistence type="predicted"/>